<keyword evidence="1" id="KW-0812">Transmembrane</keyword>
<organism evidence="2">
    <name type="scientific">candidate division TA06 bacterium ADurb.Bin417</name>
    <dbReference type="NCBI Taxonomy" id="1852828"/>
    <lineage>
        <taxon>Bacteria</taxon>
        <taxon>Bacteria division TA06</taxon>
    </lineage>
</organism>
<comment type="caution">
    <text evidence="2">The sequence shown here is derived from an EMBL/GenBank/DDBJ whole genome shotgun (WGS) entry which is preliminary data.</text>
</comment>
<gene>
    <name evidence="2" type="ORF">BWY73_00766</name>
</gene>
<evidence type="ECO:0008006" key="3">
    <source>
        <dbReference type="Google" id="ProtNLM"/>
    </source>
</evidence>
<feature type="transmembrane region" description="Helical" evidence="1">
    <location>
        <begin position="62"/>
        <end position="83"/>
    </location>
</feature>
<accession>A0A1V5MHE2</accession>
<keyword evidence="1" id="KW-1133">Transmembrane helix</keyword>
<name>A0A1V5MHE2_UNCT6</name>
<evidence type="ECO:0000256" key="1">
    <source>
        <dbReference type="SAM" id="Phobius"/>
    </source>
</evidence>
<dbReference type="AlphaFoldDB" id="A0A1V5MHE2"/>
<evidence type="ECO:0000313" key="2">
    <source>
        <dbReference type="EMBL" id="OPZ92512.1"/>
    </source>
</evidence>
<protein>
    <recommendedName>
        <fullName evidence="3">DUF304 domain-containing protein</fullName>
    </recommendedName>
</protein>
<sequence>MNDTTPQPRTVECRPARDPAVRLGILTALLLGFGLYCIHDAFLTDKYPYVPAGQDINAFGAWAFNFFGSFAFTAGGVVVLGFLGRYLRRRLVADAEGIGYAGSEKVAWSDIARLDASELKTKGILRLHYGPDKVLTLDSWKLQNFRDLVVVVESRTPPAARAEG</sequence>
<dbReference type="EMBL" id="MWAK01000091">
    <property type="protein sequence ID" value="OPZ92512.1"/>
    <property type="molecule type" value="Genomic_DNA"/>
</dbReference>
<proteinExistence type="predicted"/>
<feature type="transmembrane region" description="Helical" evidence="1">
    <location>
        <begin position="20"/>
        <end position="42"/>
    </location>
</feature>
<dbReference type="Proteomes" id="UP000485484">
    <property type="component" value="Unassembled WGS sequence"/>
</dbReference>
<keyword evidence="1" id="KW-0472">Membrane</keyword>
<reference evidence="2" key="1">
    <citation type="submission" date="2017-02" db="EMBL/GenBank/DDBJ databases">
        <title>Delving into the versatile metabolic prowess of the omnipresent phylum Bacteroidetes.</title>
        <authorList>
            <person name="Nobu M.K."/>
            <person name="Mei R."/>
            <person name="Narihiro T."/>
            <person name="Kuroda K."/>
            <person name="Liu W.-T."/>
        </authorList>
    </citation>
    <scope>NUCLEOTIDE SEQUENCE</scope>
    <source>
        <strain evidence="2">ADurb.Bin417</strain>
    </source>
</reference>